<sequence length="173" mass="18438">MVHTPLLSSGKKRLRAKASPGKGTLKLRAARIVQIVTLKLSAAVGRKNSLELKLKSIQDDLDATIEEVALAGMEVDEVDEALRVAKKSLSEMGTPVRSSPTLASAAHPSSSPGIILVTQPRWDNVQLDSDLATPSRTSPTRASKARGMIGRSRNHITSSKKGINLSVRVVASK</sequence>
<dbReference type="VEuPathDB" id="FungiDB:BD410DRAFT_845781"/>
<reference evidence="2 3" key="1">
    <citation type="submission" date="2018-06" db="EMBL/GenBank/DDBJ databases">
        <title>A transcriptomic atlas of mushroom development highlights an independent origin of complex multicellularity.</title>
        <authorList>
            <consortium name="DOE Joint Genome Institute"/>
            <person name="Krizsan K."/>
            <person name="Almasi E."/>
            <person name="Merenyi Z."/>
            <person name="Sahu N."/>
            <person name="Viragh M."/>
            <person name="Koszo T."/>
            <person name="Mondo S."/>
            <person name="Kiss B."/>
            <person name="Balint B."/>
            <person name="Kues U."/>
            <person name="Barry K."/>
            <person name="Hegedus J.C."/>
            <person name="Henrissat B."/>
            <person name="Johnson J."/>
            <person name="Lipzen A."/>
            <person name="Ohm R."/>
            <person name="Nagy I."/>
            <person name="Pangilinan J."/>
            <person name="Yan J."/>
            <person name="Xiong Y."/>
            <person name="Grigoriev I.V."/>
            <person name="Hibbett D.S."/>
            <person name="Nagy L.G."/>
        </authorList>
    </citation>
    <scope>NUCLEOTIDE SEQUENCE [LARGE SCALE GENOMIC DNA]</scope>
    <source>
        <strain evidence="2 3">SZMC22713</strain>
    </source>
</reference>
<keyword evidence="3" id="KW-1185">Reference proteome</keyword>
<feature type="region of interest" description="Disordered" evidence="1">
    <location>
        <begin position="90"/>
        <end position="110"/>
    </location>
</feature>
<dbReference type="EMBL" id="ML170312">
    <property type="protein sequence ID" value="TDL14725.1"/>
    <property type="molecule type" value="Genomic_DNA"/>
</dbReference>
<evidence type="ECO:0000313" key="3">
    <source>
        <dbReference type="Proteomes" id="UP000294933"/>
    </source>
</evidence>
<name>A0A4Y7PHI1_9AGAM</name>
<feature type="region of interest" description="Disordered" evidence="1">
    <location>
        <begin position="1"/>
        <end position="20"/>
    </location>
</feature>
<feature type="region of interest" description="Disordered" evidence="1">
    <location>
        <begin position="129"/>
        <end position="157"/>
    </location>
</feature>
<proteinExistence type="predicted"/>
<evidence type="ECO:0000256" key="1">
    <source>
        <dbReference type="SAM" id="MobiDB-lite"/>
    </source>
</evidence>
<dbReference type="Proteomes" id="UP000294933">
    <property type="component" value="Unassembled WGS sequence"/>
</dbReference>
<organism evidence="2 3">
    <name type="scientific">Rickenella mellea</name>
    <dbReference type="NCBI Taxonomy" id="50990"/>
    <lineage>
        <taxon>Eukaryota</taxon>
        <taxon>Fungi</taxon>
        <taxon>Dikarya</taxon>
        <taxon>Basidiomycota</taxon>
        <taxon>Agaricomycotina</taxon>
        <taxon>Agaricomycetes</taxon>
        <taxon>Hymenochaetales</taxon>
        <taxon>Rickenellaceae</taxon>
        <taxon>Rickenella</taxon>
    </lineage>
</organism>
<dbReference type="AlphaFoldDB" id="A0A4Y7PHI1"/>
<feature type="compositionally biased region" description="Polar residues" evidence="1">
    <location>
        <begin position="96"/>
        <end position="110"/>
    </location>
</feature>
<feature type="compositionally biased region" description="Polar residues" evidence="1">
    <location>
        <begin position="132"/>
        <end position="141"/>
    </location>
</feature>
<evidence type="ECO:0000313" key="2">
    <source>
        <dbReference type="EMBL" id="TDL14725.1"/>
    </source>
</evidence>
<accession>A0A4Y7PHI1</accession>
<gene>
    <name evidence="2" type="ORF">BD410DRAFT_845781</name>
</gene>
<protein>
    <submittedName>
        <fullName evidence="2">Uncharacterized protein</fullName>
    </submittedName>
</protein>